<evidence type="ECO:0000256" key="4">
    <source>
        <dbReference type="PROSITE-ProRule" id="PRU00708"/>
    </source>
</evidence>
<keyword evidence="6" id="KW-1185">Reference proteome</keyword>
<comment type="similarity">
    <text evidence="1">Belongs to the PPR family. P subfamily.</text>
</comment>
<proteinExistence type="inferred from homology"/>
<evidence type="ECO:0008006" key="7">
    <source>
        <dbReference type="Google" id="ProtNLM"/>
    </source>
</evidence>
<feature type="repeat" description="PPR" evidence="4">
    <location>
        <begin position="808"/>
        <end position="842"/>
    </location>
</feature>
<keyword evidence="3" id="KW-0802">TPR repeat</keyword>
<feature type="repeat" description="PPR" evidence="4">
    <location>
        <begin position="483"/>
        <end position="517"/>
    </location>
</feature>
<dbReference type="PANTHER" id="PTHR47939:SF13">
    <property type="entry name" value="OS03G0201400 PROTEIN"/>
    <property type="match status" value="1"/>
</dbReference>
<feature type="repeat" description="PPR" evidence="4">
    <location>
        <begin position="553"/>
        <end position="587"/>
    </location>
</feature>
<dbReference type="InterPro" id="IPR050667">
    <property type="entry name" value="PPR-containing_protein"/>
</dbReference>
<keyword evidence="2" id="KW-0677">Repeat</keyword>
<dbReference type="PANTHER" id="PTHR47939">
    <property type="entry name" value="MEMBRANE-ASSOCIATED SALT-INDUCIBLE PROTEIN-LIKE"/>
    <property type="match status" value="1"/>
</dbReference>
<feature type="repeat" description="PPR" evidence="4">
    <location>
        <begin position="343"/>
        <end position="377"/>
    </location>
</feature>
<dbReference type="EMBL" id="BSYO01000019">
    <property type="protein sequence ID" value="GMH18291.1"/>
    <property type="molecule type" value="Genomic_DNA"/>
</dbReference>
<feature type="repeat" description="PPR" evidence="4">
    <location>
        <begin position="843"/>
        <end position="877"/>
    </location>
</feature>
<dbReference type="Gene3D" id="1.25.40.10">
    <property type="entry name" value="Tetratricopeptide repeat domain"/>
    <property type="match status" value="6"/>
</dbReference>
<dbReference type="AlphaFoldDB" id="A0AAD3SYJ3"/>
<protein>
    <recommendedName>
        <fullName evidence="7">Pentatricopeptide repeat-containing protein</fullName>
    </recommendedName>
</protein>
<dbReference type="InterPro" id="IPR011990">
    <property type="entry name" value="TPR-like_helical_dom_sf"/>
</dbReference>
<feature type="repeat" description="TPR" evidence="3">
    <location>
        <begin position="133"/>
        <end position="166"/>
    </location>
</feature>
<feature type="repeat" description="PPR" evidence="4">
    <location>
        <begin position="588"/>
        <end position="622"/>
    </location>
</feature>
<evidence type="ECO:0000256" key="2">
    <source>
        <dbReference type="ARBA" id="ARBA00022737"/>
    </source>
</evidence>
<evidence type="ECO:0000256" key="3">
    <source>
        <dbReference type="PROSITE-ProRule" id="PRU00339"/>
    </source>
</evidence>
<evidence type="ECO:0000313" key="6">
    <source>
        <dbReference type="Proteomes" id="UP001279734"/>
    </source>
</evidence>
<dbReference type="Pfam" id="PF01535">
    <property type="entry name" value="PPR"/>
    <property type="match status" value="6"/>
</dbReference>
<comment type="caution">
    <text evidence="5">The sequence shown here is derived from an EMBL/GenBank/DDBJ whole genome shotgun (WGS) entry which is preliminary data.</text>
</comment>
<feature type="repeat" description="PPR" evidence="4">
    <location>
        <begin position="132"/>
        <end position="166"/>
    </location>
</feature>
<feature type="repeat" description="PPR" evidence="4">
    <location>
        <begin position="378"/>
        <end position="412"/>
    </location>
</feature>
<dbReference type="InterPro" id="IPR019734">
    <property type="entry name" value="TPR_rpt"/>
</dbReference>
<gene>
    <name evidence="5" type="ORF">Nepgr_020132</name>
</gene>
<organism evidence="5 6">
    <name type="scientific">Nepenthes gracilis</name>
    <name type="common">Slender pitcher plant</name>
    <dbReference type="NCBI Taxonomy" id="150966"/>
    <lineage>
        <taxon>Eukaryota</taxon>
        <taxon>Viridiplantae</taxon>
        <taxon>Streptophyta</taxon>
        <taxon>Embryophyta</taxon>
        <taxon>Tracheophyta</taxon>
        <taxon>Spermatophyta</taxon>
        <taxon>Magnoliopsida</taxon>
        <taxon>eudicotyledons</taxon>
        <taxon>Gunneridae</taxon>
        <taxon>Pentapetalae</taxon>
        <taxon>Caryophyllales</taxon>
        <taxon>Nepenthaceae</taxon>
        <taxon>Nepenthes</taxon>
    </lineage>
</organism>
<dbReference type="Proteomes" id="UP001279734">
    <property type="component" value="Unassembled WGS sequence"/>
</dbReference>
<name>A0AAD3SYJ3_NEPGR</name>
<feature type="repeat" description="PPR" evidence="4">
    <location>
        <begin position="273"/>
        <end position="307"/>
    </location>
</feature>
<accession>A0AAD3SYJ3</accession>
<evidence type="ECO:0000313" key="5">
    <source>
        <dbReference type="EMBL" id="GMH18291.1"/>
    </source>
</evidence>
<dbReference type="SUPFAM" id="SSF48452">
    <property type="entry name" value="TPR-like"/>
    <property type="match status" value="1"/>
</dbReference>
<reference evidence="5" key="1">
    <citation type="submission" date="2023-05" db="EMBL/GenBank/DDBJ databases">
        <title>Nepenthes gracilis genome sequencing.</title>
        <authorList>
            <person name="Fukushima K."/>
        </authorList>
    </citation>
    <scope>NUCLEOTIDE SEQUENCE</scope>
    <source>
        <strain evidence="5">SING2019-196</strain>
    </source>
</reference>
<dbReference type="InterPro" id="IPR002885">
    <property type="entry name" value="PPR_rpt"/>
</dbReference>
<dbReference type="PROSITE" id="PS51375">
    <property type="entry name" value="PPR"/>
    <property type="match status" value="12"/>
</dbReference>
<dbReference type="NCBIfam" id="TIGR00756">
    <property type="entry name" value="PPR"/>
    <property type="match status" value="12"/>
</dbReference>
<feature type="repeat" description="PPR" evidence="4">
    <location>
        <begin position="308"/>
        <end position="342"/>
    </location>
</feature>
<dbReference type="PROSITE" id="PS50005">
    <property type="entry name" value="TPR"/>
    <property type="match status" value="1"/>
</dbReference>
<evidence type="ECO:0000256" key="1">
    <source>
        <dbReference type="ARBA" id="ARBA00007626"/>
    </source>
</evidence>
<feature type="repeat" description="PPR" evidence="4">
    <location>
        <begin position="623"/>
        <end position="657"/>
    </location>
</feature>
<dbReference type="Pfam" id="PF13041">
    <property type="entry name" value="PPR_2"/>
    <property type="match status" value="3"/>
</dbReference>
<dbReference type="Pfam" id="PF12854">
    <property type="entry name" value="PPR_1"/>
    <property type="match status" value="2"/>
</dbReference>
<feature type="repeat" description="PPR" evidence="4">
    <location>
        <begin position="878"/>
        <end position="912"/>
    </location>
</feature>
<sequence>MLAKRQLLQLAIESLPTRTTRKLTTCPLPIDSQTSSVSAAAINRQTLFFSFAEQLIQRGLHSPARVVIQRIISHCSSVRDVVSAVDFAIFRGLDLDTSTCSVLIRKFVDFDEIQLAEAFYHGEMLSRDIDSDPRISNSMVICYSKLGKLDEAKNCFERLLKLNPFPCRAACVVLLRELCAQGRPLEAYDYFIRSNYGGVVLGSWCFKMLIYNLCDKGCLDEALHVFDIMLERSESLPTANIYKSLFYGLCKQRRIVEAELFGGEMESHGFFIDRKMFTALIYGYCCGKKMKMAMRVYFRMLKTFCKPDIYTLNTLIDGFFKLGMFDKGRVLITQMEAAGMAPDVATHQIMISEYCRRGEVECALTLLNNMSARNLSPNIHCYTAVIDALYAGNRLVDVDEFYRNMVESQVVPDLVFFFKLLKKCPRGQELHLAHTILQAIVKNGCGIHPSSLSSSAAPHSTVDLKQEIGCLLDCITEINLDLASVAFGICISALCAGDKIDEALCCMHKMVSLGCQPLLSTYNSLIKCLLSRGLLKEVNSHVNLINIQGMVPNLDTYLILISGYCKRRDFESAFDILNQMDENGLKPGVAVYDSIINCLCREKRIYEAEDVFRRMLEGGVVPDEILYVTMINGLSKNGKAFEAGQLFDIMLEHGIPPSPRAYTALMYGLVKKNMIRKNYLDRMFEDGFVPNHVFFTSVINQFLRRGELEFSLKLVNLLYRCKIVRDHVTYITIVSGVSRNVIRGNRKHNLYMSERSKQMRKLLVNLLGQDTLVPWKKSMEVCYNLQIEMKCFAMRLMQEIRANGHMPSLYIYNSMIYGFCKENRMQDAYDHLESMQKEGLPPNHVTFTILIDGHIRHGEVDCALWLFNKMNEYGCKLDKIMYNTLIRGLCMAGRLPDALSVSVSMRKRGFCPSKDCYEKLLYLFCTLHLSAHAVKIFEEMLFCNYFPSKNICKRLLCTLYEEYKLHEASKVLEVVQKEQANRKLKKRRGFWLTLVRRQVPQVVLG</sequence>